<dbReference type="EMBL" id="CALLCH030000008">
    <property type="protein sequence ID" value="CAI4213555.1"/>
    <property type="molecule type" value="Genomic_DNA"/>
</dbReference>
<evidence type="ECO:0000313" key="4">
    <source>
        <dbReference type="Proteomes" id="UP000838763"/>
    </source>
</evidence>
<proteinExistence type="predicted"/>
<evidence type="ECO:0000256" key="1">
    <source>
        <dbReference type="SAM" id="MobiDB-lite"/>
    </source>
</evidence>
<accession>A0A9P1M9Q7</accession>
<organism evidence="3 4">
    <name type="scientific">Parascedosporium putredinis</name>
    <dbReference type="NCBI Taxonomy" id="1442378"/>
    <lineage>
        <taxon>Eukaryota</taxon>
        <taxon>Fungi</taxon>
        <taxon>Dikarya</taxon>
        <taxon>Ascomycota</taxon>
        <taxon>Pezizomycotina</taxon>
        <taxon>Sordariomycetes</taxon>
        <taxon>Hypocreomycetidae</taxon>
        <taxon>Microascales</taxon>
        <taxon>Microascaceae</taxon>
        <taxon>Parascedosporium</taxon>
    </lineage>
</organism>
<protein>
    <submittedName>
        <fullName evidence="3">Uncharacterized protein</fullName>
    </submittedName>
</protein>
<evidence type="ECO:0000313" key="3">
    <source>
        <dbReference type="EMBL" id="CAI4213555.1"/>
    </source>
</evidence>
<name>A0A9P1M9Q7_9PEZI</name>
<dbReference type="AlphaFoldDB" id="A0A9P1M9Q7"/>
<evidence type="ECO:0000256" key="2">
    <source>
        <dbReference type="SAM" id="SignalP"/>
    </source>
</evidence>
<reference evidence="3" key="1">
    <citation type="submission" date="2022-11" db="EMBL/GenBank/DDBJ databases">
        <authorList>
            <person name="Scott C."/>
            <person name="Bruce N."/>
        </authorList>
    </citation>
    <scope>NUCLEOTIDE SEQUENCE</scope>
</reference>
<sequence>MKLLPAIVVSQLLAIAAGQAAVNEAEPAAVADAPQTVPTVGANDHPPPCIPKHHHTNTDRKKLHPTTAPAKPSATTIPTSEMPGYEEAHGSGYGYVSPVWASWNIVWRKCPEQSSFESPPVELDSDPEVVPAPVQPRRRRNPLPLHMRSENVAGEAAEN</sequence>
<keyword evidence="2" id="KW-0732">Signal</keyword>
<feature type="compositionally biased region" description="Low complexity" evidence="1">
    <location>
        <begin position="65"/>
        <end position="79"/>
    </location>
</feature>
<feature type="chain" id="PRO_5040187668" evidence="2">
    <location>
        <begin position="21"/>
        <end position="159"/>
    </location>
</feature>
<feature type="region of interest" description="Disordered" evidence="1">
    <location>
        <begin position="114"/>
        <end position="159"/>
    </location>
</feature>
<gene>
    <name evidence="3" type="ORF">PPNO1_LOCUS3302</name>
</gene>
<comment type="caution">
    <text evidence="3">The sequence shown here is derived from an EMBL/GenBank/DDBJ whole genome shotgun (WGS) entry which is preliminary data.</text>
</comment>
<dbReference type="Proteomes" id="UP000838763">
    <property type="component" value="Unassembled WGS sequence"/>
</dbReference>
<keyword evidence="4" id="KW-1185">Reference proteome</keyword>
<feature type="signal peptide" evidence="2">
    <location>
        <begin position="1"/>
        <end position="20"/>
    </location>
</feature>
<feature type="region of interest" description="Disordered" evidence="1">
    <location>
        <begin position="51"/>
        <end position="82"/>
    </location>
</feature>